<feature type="region of interest" description="Disordered" evidence="2">
    <location>
        <begin position="91"/>
        <end position="114"/>
    </location>
</feature>
<protein>
    <submittedName>
        <fullName evidence="4">Uncharacterized protein</fullName>
    </submittedName>
</protein>
<evidence type="ECO:0000256" key="1">
    <source>
        <dbReference type="ARBA" id="ARBA00023172"/>
    </source>
</evidence>
<dbReference type="AlphaFoldDB" id="A0A812M8R9"/>
<feature type="compositionally biased region" description="Low complexity" evidence="2">
    <location>
        <begin position="624"/>
        <end position="648"/>
    </location>
</feature>
<keyword evidence="5" id="KW-1185">Reference proteome</keyword>
<dbReference type="Gene3D" id="1.10.443.10">
    <property type="entry name" value="Intergrase catalytic core"/>
    <property type="match status" value="1"/>
</dbReference>
<feature type="region of interest" description="Disordered" evidence="2">
    <location>
        <begin position="607"/>
        <end position="655"/>
    </location>
</feature>
<sequence>MSDPASATEASGSASRWVAVAEHPFPPEPPTLPACAVIALEAPAPGPLTVLSDKGGSLGNASVGGSLGTASVLSDNVSVSDGDFNVAEDAGVGPLGACSPDPEDDTRHPDSEGCAGLPLESRVDTSFIDQIVCQQVVASRNLTQIRLPWEQGPMKCIFSDDADFAVQSPSLEPLLPPEVSTPDRLVECLEHVTDLKSFFQTTISNVADCDINETLGSLLHIAINKLCVVVERCTGQPPDPEDIEARTGLRSPYTLIKRANSLLAYLRWVDGQPLANLSFSGVFQETLVWEHFQYLKKENKPPTSGSTLLSAMRFLHYVLEVDVQVCISSRRIVGASQQLAAKTRWLKQARALTVDQVRKLHELLEGSDDPLLRCFAAYALIAVYGRCRHSDLQCIWDLECDFDGVSGFLQIRTGRHKTSTTAKKKAQFLHILVPAQGVVSRPWLPLAIQAFEAVNLCLIGKIDGPIFRPPLDAECSALCARPVSSQEVSRMLRQALDLPEDSGVSSHSLKVTGLSWASKAGARAGMDRDTCAVLGRHARNQLTTEVVYSRDLSAAPSLAFSRLLHQVALGVFMPDAPLRAFWSESCEASPGLAPILPVVRPSGAIKVEDSASEAAESAHESSEDSSASEASRSSSSDSGTPSSSPPLSKKARRFLPETRDESDVWVIHRRSRKLHLVRGQRNLDACLQVLACGRVRSDAYRVAEDADLDAVECQGCRRCI</sequence>
<dbReference type="OrthoDB" id="444499at2759"/>
<dbReference type="EMBL" id="CAJNDS010000114">
    <property type="protein sequence ID" value="CAE6962998.1"/>
    <property type="molecule type" value="Genomic_DNA"/>
</dbReference>
<proteinExistence type="predicted"/>
<keyword evidence="1" id="KW-0233">DNA recombination</keyword>
<evidence type="ECO:0000313" key="4">
    <source>
        <dbReference type="EMBL" id="CAE7254113.1"/>
    </source>
</evidence>
<dbReference type="GO" id="GO:0015074">
    <property type="term" value="P:DNA integration"/>
    <property type="evidence" value="ECO:0007669"/>
    <property type="project" value="InterPro"/>
</dbReference>
<name>A0A812M8R9_9DINO</name>
<dbReference type="GO" id="GO:0003677">
    <property type="term" value="F:DNA binding"/>
    <property type="evidence" value="ECO:0007669"/>
    <property type="project" value="InterPro"/>
</dbReference>
<dbReference type="GO" id="GO:0006310">
    <property type="term" value="P:DNA recombination"/>
    <property type="evidence" value="ECO:0007669"/>
    <property type="project" value="UniProtKB-KW"/>
</dbReference>
<evidence type="ECO:0000256" key="2">
    <source>
        <dbReference type="SAM" id="MobiDB-lite"/>
    </source>
</evidence>
<dbReference type="InterPro" id="IPR011010">
    <property type="entry name" value="DNA_brk_join_enz"/>
</dbReference>
<dbReference type="SUPFAM" id="SSF56349">
    <property type="entry name" value="DNA breaking-rejoining enzymes"/>
    <property type="match status" value="1"/>
</dbReference>
<evidence type="ECO:0000313" key="5">
    <source>
        <dbReference type="Proteomes" id="UP000604046"/>
    </source>
</evidence>
<dbReference type="EMBL" id="CAJNDS010001280">
    <property type="protein sequence ID" value="CAE7254113.1"/>
    <property type="molecule type" value="Genomic_DNA"/>
</dbReference>
<organism evidence="4 5">
    <name type="scientific">Symbiodinium natans</name>
    <dbReference type="NCBI Taxonomy" id="878477"/>
    <lineage>
        <taxon>Eukaryota</taxon>
        <taxon>Sar</taxon>
        <taxon>Alveolata</taxon>
        <taxon>Dinophyceae</taxon>
        <taxon>Suessiales</taxon>
        <taxon>Symbiodiniaceae</taxon>
        <taxon>Symbiodinium</taxon>
    </lineage>
</organism>
<comment type="caution">
    <text evidence="4">The sequence shown here is derived from an EMBL/GenBank/DDBJ whole genome shotgun (WGS) entry which is preliminary data.</text>
</comment>
<accession>A0A812M8R9</accession>
<dbReference type="Proteomes" id="UP000604046">
    <property type="component" value="Unassembled WGS sequence"/>
</dbReference>
<evidence type="ECO:0000313" key="3">
    <source>
        <dbReference type="EMBL" id="CAE6962998.1"/>
    </source>
</evidence>
<reference evidence="4" key="1">
    <citation type="submission" date="2021-02" db="EMBL/GenBank/DDBJ databases">
        <authorList>
            <person name="Dougan E. K."/>
            <person name="Rhodes N."/>
            <person name="Thang M."/>
            <person name="Chan C."/>
        </authorList>
    </citation>
    <scope>NUCLEOTIDE SEQUENCE</scope>
</reference>
<gene>
    <name evidence="4" type="ORF">SNAT2548_LOCUS12826</name>
    <name evidence="3" type="ORF">SNAT2548_LOCUS2072</name>
</gene>
<dbReference type="InterPro" id="IPR013762">
    <property type="entry name" value="Integrase-like_cat_sf"/>
</dbReference>